<organism evidence="2 3">
    <name type="scientific">Fluoribacter dumoffii</name>
    <dbReference type="NCBI Taxonomy" id="463"/>
    <lineage>
        <taxon>Bacteria</taxon>
        <taxon>Pseudomonadati</taxon>
        <taxon>Pseudomonadota</taxon>
        <taxon>Gammaproteobacteria</taxon>
        <taxon>Legionellales</taxon>
        <taxon>Legionellaceae</taxon>
        <taxon>Fluoribacter</taxon>
    </lineage>
</organism>
<dbReference type="RefSeq" id="WP_019350372.1">
    <property type="nucleotide sequence ID" value="NZ_UGGT01000004.1"/>
</dbReference>
<dbReference type="InterPro" id="IPR010982">
    <property type="entry name" value="Lambda_DNA-bd_dom_sf"/>
</dbReference>
<dbReference type="Gene3D" id="1.10.260.40">
    <property type="entry name" value="lambda repressor-like DNA-binding domains"/>
    <property type="match status" value="1"/>
</dbReference>
<accession>A0A377IUW7</accession>
<dbReference type="OrthoDB" id="5647254at2"/>
<feature type="domain" description="HTH cro/C1-type" evidence="1">
    <location>
        <begin position="30"/>
        <end position="71"/>
    </location>
</feature>
<dbReference type="EMBL" id="UGGT01000004">
    <property type="protein sequence ID" value="STO91683.1"/>
    <property type="molecule type" value="Genomic_DNA"/>
</dbReference>
<reference evidence="2 3" key="1">
    <citation type="submission" date="2018-06" db="EMBL/GenBank/DDBJ databases">
        <authorList>
            <consortium name="Pathogen Informatics"/>
            <person name="Doyle S."/>
        </authorList>
    </citation>
    <scope>NUCLEOTIDE SEQUENCE [LARGE SCALE GENOMIC DNA]</scope>
    <source>
        <strain evidence="2 3">NCTC11370</strain>
    </source>
</reference>
<dbReference type="STRING" id="1094715.GCA_000236165_03293"/>
<dbReference type="GO" id="GO:0003677">
    <property type="term" value="F:DNA binding"/>
    <property type="evidence" value="ECO:0007669"/>
    <property type="project" value="InterPro"/>
</dbReference>
<dbReference type="CDD" id="cd00093">
    <property type="entry name" value="HTH_XRE"/>
    <property type="match status" value="1"/>
</dbReference>
<evidence type="ECO:0000313" key="3">
    <source>
        <dbReference type="Proteomes" id="UP000254554"/>
    </source>
</evidence>
<dbReference type="Proteomes" id="UP000254554">
    <property type="component" value="Unassembled WGS sequence"/>
</dbReference>
<dbReference type="InterPro" id="IPR001387">
    <property type="entry name" value="Cro/C1-type_HTH"/>
</dbReference>
<dbReference type="SMART" id="SM00530">
    <property type="entry name" value="HTH_XRE"/>
    <property type="match status" value="1"/>
</dbReference>
<sequence length="230" mass="25982">MSIISEEQLKKKFSFNMRQLMATSSISENELSKITQISQSAINRIKNGQVSPSLYHAILIANALEAKIEDFYTPQEDIRDSNYIAVISTSNLVETQETKILGFIENSNNWNLNTIGFKVDKNFDCKILNNDSIVIASIDDPLTHQDGDTILFLFNKKYMIGTIHQGSIKPIDNLLKKMEINNVILVGKVINIESKYIKDKNIVVSILEKFNINAVSKLINSINLLNLHHA</sequence>
<dbReference type="SUPFAM" id="SSF47413">
    <property type="entry name" value="lambda repressor-like DNA-binding domains"/>
    <property type="match status" value="1"/>
</dbReference>
<dbReference type="Pfam" id="PF13443">
    <property type="entry name" value="HTH_26"/>
    <property type="match status" value="1"/>
</dbReference>
<gene>
    <name evidence="2" type="ORF">NCTC11370_03661</name>
</gene>
<evidence type="ECO:0000259" key="1">
    <source>
        <dbReference type="PROSITE" id="PS50943"/>
    </source>
</evidence>
<name>A0A377IUW7_9GAMM</name>
<dbReference type="GeneID" id="93294166"/>
<dbReference type="PROSITE" id="PS50943">
    <property type="entry name" value="HTH_CROC1"/>
    <property type="match status" value="1"/>
</dbReference>
<keyword evidence="3" id="KW-1185">Reference proteome</keyword>
<evidence type="ECO:0000313" key="2">
    <source>
        <dbReference type="EMBL" id="STO91683.1"/>
    </source>
</evidence>
<proteinExistence type="predicted"/>
<dbReference type="AlphaFoldDB" id="A0A377IUW7"/>
<protein>
    <submittedName>
        <fullName evidence="2">Helix-turn-helix</fullName>
    </submittedName>
</protein>